<gene>
    <name evidence="2" type="ORF">PCASD_24582</name>
</gene>
<dbReference type="AlphaFoldDB" id="A0A2N5RYF9"/>
<name>A0A2N5RYF9_9BASI</name>
<feature type="compositionally biased region" description="Basic and acidic residues" evidence="1">
    <location>
        <begin position="1"/>
        <end position="16"/>
    </location>
</feature>
<reference evidence="2 3" key="1">
    <citation type="submission" date="2017-11" db="EMBL/GenBank/DDBJ databases">
        <title>De novo assembly and phasing of dikaryotic genomes from two isolates of Puccinia coronata f. sp. avenae, the causal agent of oat crown rust.</title>
        <authorList>
            <person name="Miller M.E."/>
            <person name="Zhang Y."/>
            <person name="Omidvar V."/>
            <person name="Sperschneider J."/>
            <person name="Schwessinger B."/>
            <person name="Raley C."/>
            <person name="Palmer J.M."/>
            <person name="Garnica D."/>
            <person name="Upadhyaya N."/>
            <person name="Rathjen J."/>
            <person name="Taylor J.M."/>
            <person name="Park R.F."/>
            <person name="Dodds P.N."/>
            <person name="Hirsch C.D."/>
            <person name="Kianian S.F."/>
            <person name="Figueroa M."/>
        </authorList>
    </citation>
    <scope>NUCLEOTIDE SEQUENCE [LARGE SCALE GENOMIC DNA]</scope>
    <source>
        <strain evidence="2">12SD80</strain>
    </source>
</reference>
<evidence type="ECO:0000256" key="1">
    <source>
        <dbReference type="SAM" id="MobiDB-lite"/>
    </source>
</evidence>
<proteinExistence type="predicted"/>
<feature type="region of interest" description="Disordered" evidence="1">
    <location>
        <begin position="1"/>
        <end position="24"/>
    </location>
</feature>
<accession>A0A2N5RYF9</accession>
<dbReference type="Proteomes" id="UP000235392">
    <property type="component" value="Unassembled WGS sequence"/>
</dbReference>
<organism evidence="2 3">
    <name type="scientific">Puccinia coronata f. sp. avenae</name>
    <dbReference type="NCBI Taxonomy" id="200324"/>
    <lineage>
        <taxon>Eukaryota</taxon>
        <taxon>Fungi</taxon>
        <taxon>Dikarya</taxon>
        <taxon>Basidiomycota</taxon>
        <taxon>Pucciniomycotina</taxon>
        <taxon>Pucciniomycetes</taxon>
        <taxon>Pucciniales</taxon>
        <taxon>Pucciniaceae</taxon>
        <taxon>Puccinia</taxon>
    </lineage>
</organism>
<evidence type="ECO:0000313" key="2">
    <source>
        <dbReference type="EMBL" id="PLW05962.1"/>
    </source>
</evidence>
<dbReference type="EMBL" id="PGCI01001272">
    <property type="protein sequence ID" value="PLW05962.1"/>
    <property type="molecule type" value="Genomic_DNA"/>
</dbReference>
<comment type="caution">
    <text evidence="2">The sequence shown here is derived from an EMBL/GenBank/DDBJ whole genome shotgun (WGS) entry which is preliminary data.</text>
</comment>
<protein>
    <submittedName>
        <fullName evidence="2">Uncharacterized protein</fullName>
    </submittedName>
</protein>
<sequence>MSDEVKAMSMSQDHHNPASSSQATKITNNADVYLRMRLTPNQLALKQADYDSMMESLSSTERYLTEAGKMHNPQAPAEDQLSKDQVISLNDATTTIRVAHNLLINLYGPPSVPPSKSLLSGLSDSFSPTRARIAKGALEDYNTAIRKLFGLLMVRMNLPPMFHHLQLPMTNCILQTLKYCRKYHLMPAELDVTIESKLRSPAGLQWIAEQTQNAFVEGDTYGGAHHSPLSEIEFLQYHPAFSQFADLYNRLDQNEKHLVLFYALQISIQKSYSRSFPQDGKRPKTPPVQVSLHETFMVKLEPMLLKQFEHEDSNPGTADGFRQLHEEILDIKNYLIQPDMQPQLTMKQVHQLKTNSFLALKFLETKLGTNFMALLGLQEHDTEEFKMVFKFMKVTRQMDVWKNLVYEYENHFDITSRYHRLPSDLLHTDSSMEEAQKTVEFYQKKLMGSVEDYSRLVEEMARDSTGQLLLQHNQYISAAKNEWDKQAQGIDDIWD</sequence>
<evidence type="ECO:0000313" key="3">
    <source>
        <dbReference type="Proteomes" id="UP000235392"/>
    </source>
</evidence>